<dbReference type="SMR" id="Q22VV9"/>
<sequence>MSLKKGKFQHNQSKSLWNYTLSPGWREEEVKILKSALQLFGIGKWKKIMESGCLPGKSIGQIYMQTQRLLGQQSLGDFMGLQIDLEAVFNQNMKKQDVLRKNNCIINTGDNPTKEERKRRIEQNRKIYGLSAKQIAEIKLPKVKKHAPQYMTLEDIENEKFTNLEILTHLYNLKAEIVRRLAEQGETIAQPSIIKSLNNLNHNLEQNQNSNSSTETKVTLEQSGKKKYKVLAIEETELQNGPIATNSQKKSINGKRKNNRKINSDSEGNEEDISLEDIDSQESEINSEEIVEDDEEDEQIEEPSKIKKRKKNPEQESEEDDIEEDQEEDELVVNEEEIFEDDDDDEDNQDSSEDDDDDED</sequence>
<dbReference type="EMDB" id="EMD-38786"/>
<dbReference type="InParanoid" id="Q22VV9"/>
<dbReference type="KEGG" id="tet:TTHERM_00161750"/>
<reference evidence="11" key="5">
    <citation type="submission" date="2025-04" db="PDB data bank">
        <title>Cryo-EM structure of AMT1-AMT7-AMTP1-AMTP2 complex.</title>
        <authorList>
            <person name="Song J."/>
            <person name="Shao Z."/>
        </authorList>
    </citation>
    <scope>STRUCTURE BY ELECTRON MICROSCOPY (3.59 ANGSTROMS)</scope>
</reference>
<proteinExistence type="evidence at protein level"/>
<evidence type="ECO:0007829" key="6">
    <source>
        <dbReference type="PDB" id="7F4M"/>
    </source>
</evidence>
<dbReference type="PDB" id="8XYQ">
    <property type="method" value="EM"/>
    <property type="resolution" value="2.80 A"/>
    <property type="chains" value="C=2-360"/>
</dbReference>
<name>Q22VV9_TETTS</name>
<dbReference type="EMDB" id="EMD-38780"/>
<dbReference type="Pfam" id="PF00249">
    <property type="entry name" value="Myb_DNA-binding"/>
    <property type="match status" value="1"/>
</dbReference>
<dbReference type="HOGENOM" id="CLU_770497_0_0_1"/>
<dbReference type="PDB" id="8XYP">
    <property type="method" value="EM"/>
    <property type="resolution" value="2.54 A"/>
    <property type="chains" value="C=2-360"/>
</dbReference>
<dbReference type="EMDB" id="EMD-33853"/>
<dbReference type="STRING" id="312017.Q22VV9"/>
<keyword evidence="5 6" id="KW-0002">3D-structure</keyword>
<gene>
    <name evidence="3" type="ORF">TTHERM_00161750</name>
</gene>
<dbReference type="InterPro" id="IPR009057">
    <property type="entry name" value="Homeodomain-like_sf"/>
</dbReference>
<feature type="compositionally biased region" description="Acidic residues" evidence="1">
    <location>
        <begin position="267"/>
        <end position="301"/>
    </location>
</feature>
<dbReference type="EMBL" id="GG662820">
    <property type="protein sequence ID" value="EAR89657.1"/>
    <property type="molecule type" value="Genomic_DNA"/>
</dbReference>
<dbReference type="CDD" id="cd00167">
    <property type="entry name" value="SANT"/>
    <property type="match status" value="1"/>
</dbReference>
<feature type="domain" description="Myb-like" evidence="2">
    <location>
        <begin position="25"/>
        <end position="62"/>
    </location>
</feature>
<dbReference type="PANTHER" id="PTHR41733">
    <property type="entry name" value="UBIQUITIN-ASSOCIATED/TRANSLATION ELONGATION FACTOR EF1B, N-TERMINAL, EUKARYOTE"/>
    <property type="match status" value="1"/>
</dbReference>
<feature type="region of interest" description="Disordered" evidence="1">
    <location>
        <begin position="241"/>
        <end position="360"/>
    </location>
</feature>
<evidence type="ECO:0007829" key="11">
    <source>
        <dbReference type="PDB" id="9O6K"/>
    </source>
</evidence>
<dbReference type="PDB" id="9O6K">
    <property type="method" value="EM"/>
    <property type="resolution" value="3.59 A"/>
    <property type="chains" value="C=1-360"/>
</dbReference>
<dbReference type="PDB" id="7F4M">
    <property type="method" value="X-ray"/>
    <property type="resolution" value="3.58 A"/>
    <property type="chains" value="E/F=1-309"/>
</dbReference>
<evidence type="ECO:0007829" key="9">
    <source>
        <dbReference type="PDB" id="8XYL"/>
    </source>
</evidence>
<dbReference type="EMDB" id="EMD-70174"/>
<dbReference type="SUPFAM" id="SSF46689">
    <property type="entry name" value="Homeodomain-like"/>
    <property type="match status" value="1"/>
</dbReference>
<dbReference type="PANTHER" id="PTHR41733:SF1">
    <property type="entry name" value="CHROMOSOME UNDETERMINED SCAFFOLD_30, WHOLE GENOME SHOTGUN SEQUENCE"/>
    <property type="match status" value="1"/>
</dbReference>
<dbReference type="PDB" id="7F4L">
    <property type="method" value="X-ray"/>
    <property type="resolution" value="2.72 A"/>
    <property type="chains" value="E/F=1-309"/>
</dbReference>
<reference evidence="5 6" key="2">
    <citation type="journal article" date="2022" name="Nat. Commun.">
        <title>Structural basis for MTA1c-mediated DNA N6-adenine methylation.</title>
        <authorList>
            <person name="Chen J."/>
            <person name="Hu R."/>
            <person name="Chen Y."/>
            <person name="Lin X."/>
            <person name="Xiang W."/>
            <person name="Chen H."/>
            <person name="Yao C."/>
            <person name="Liu L."/>
        </authorList>
    </citation>
    <scope>X-RAY CRYSTALLOGRAPHY (2.72 ANGSTROMS) OF 1-309</scope>
</reference>
<dbReference type="AlphaFoldDB" id="Q22VV9"/>
<reference evidence="7 8" key="3">
    <citation type="journal article" date="2023" name="Cell Discov.">
        <title>Structural insights into DNA N&lt;sup&gt;6&lt;/sup&gt;-adenine methylation by the MTA1 complex.</title>
        <authorList>
            <person name="Yan J."/>
            <person name="Liu F."/>
            <person name="Guan Z."/>
            <person name="Yan X."/>
            <person name="Jin X."/>
            <person name="Wang Q."/>
            <person name="Wang Z."/>
            <person name="Yan J."/>
            <person name="Zhang D."/>
            <person name="Liu Z."/>
            <person name="Wu S."/>
            <person name="Yin P."/>
        </authorList>
    </citation>
    <scope>STRUCTURE BY ELECTRON MICROSCOPY (2.60 ANGSTROMS)</scope>
</reference>
<organism evidence="3 4">
    <name type="scientific">Tetrahymena thermophila (strain SB210)</name>
    <dbReference type="NCBI Taxonomy" id="312017"/>
    <lineage>
        <taxon>Eukaryota</taxon>
        <taxon>Sar</taxon>
        <taxon>Alveolata</taxon>
        <taxon>Ciliophora</taxon>
        <taxon>Intramacronucleata</taxon>
        <taxon>Oligohymenophorea</taxon>
        <taxon>Hymenostomatida</taxon>
        <taxon>Tetrahymenina</taxon>
        <taxon>Tetrahymenidae</taxon>
        <taxon>Tetrahymena</taxon>
    </lineage>
</organism>
<feature type="compositionally biased region" description="Acidic residues" evidence="1">
    <location>
        <begin position="315"/>
        <end position="360"/>
    </location>
</feature>
<dbReference type="PDB" id="7YI8">
    <property type="method" value="EM"/>
    <property type="resolution" value="2.70 A"/>
    <property type="chains" value="C=1-360"/>
</dbReference>
<dbReference type="Proteomes" id="UP000009168">
    <property type="component" value="Unassembled WGS sequence"/>
</dbReference>
<evidence type="ECO:0007829" key="8">
    <source>
        <dbReference type="PDB" id="7YI9"/>
    </source>
</evidence>
<dbReference type="eggNOG" id="ENOG502RYYZ">
    <property type="taxonomic scope" value="Eukaryota"/>
</dbReference>
<reference evidence="9 10" key="4">
    <citation type="submission" date="2024-01" db="PDB data bank">
        <title>Structures of Tetrahymena DNA methyltransferase MTA1c.</title>
        <authorList>
            <person name="Xu Q."/>
            <person name="Xie Y."/>
            <person name="Shi Z."/>
        </authorList>
    </citation>
    <scope>STRUCTURE BY ELECTRON MICROSCOPY (2.54 ANGSTROMS) OF 2-360</scope>
</reference>
<dbReference type="EMDB" id="EMD-38781"/>
<dbReference type="EMDB" id="EMD-38787"/>
<reference evidence="4" key="1">
    <citation type="journal article" date="2006" name="PLoS Biol.">
        <title>Macronuclear genome sequence of the ciliate Tetrahymena thermophila, a model eukaryote.</title>
        <authorList>
            <person name="Eisen J.A."/>
            <person name="Coyne R.S."/>
            <person name="Wu M."/>
            <person name="Wu D."/>
            <person name="Thiagarajan M."/>
            <person name="Wortman J.R."/>
            <person name="Badger J.H."/>
            <person name="Ren Q."/>
            <person name="Amedeo P."/>
            <person name="Jones K.M."/>
            <person name="Tallon L.J."/>
            <person name="Delcher A.L."/>
            <person name="Salzberg S.L."/>
            <person name="Silva J.C."/>
            <person name="Haas B.J."/>
            <person name="Majoros W.H."/>
            <person name="Farzad M."/>
            <person name="Carlton J.M."/>
            <person name="Smith R.K. Jr."/>
            <person name="Garg J."/>
            <person name="Pearlman R.E."/>
            <person name="Karrer K.M."/>
            <person name="Sun L."/>
            <person name="Manning G."/>
            <person name="Elde N.C."/>
            <person name="Turkewitz A.P."/>
            <person name="Asai D.J."/>
            <person name="Wilkes D.E."/>
            <person name="Wang Y."/>
            <person name="Cai H."/>
            <person name="Collins K."/>
            <person name="Stewart B.A."/>
            <person name="Lee S.R."/>
            <person name="Wilamowska K."/>
            <person name="Weinberg Z."/>
            <person name="Ruzzo W.L."/>
            <person name="Wloga D."/>
            <person name="Gaertig J."/>
            <person name="Frankel J."/>
            <person name="Tsao C.-C."/>
            <person name="Gorovsky M.A."/>
            <person name="Keeling P.J."/>
            <person name="Waller R.F."/>
            <person name="Patron N.J."/>
            <person name="Cherry J.M."/>
            <person name="Stover N.A."/>
            <person name="Krieger C.J."/>
            <person name="del Toro C."/>
            <person name="Ryder H.F."/>
            <person name="Williamson S.C."/>
            <person name="Barbeau R.A."/>
            <person name="Hamilton E.P."/>
            <person name="Orias E."/>
        </authorList>
    </citation>
    <scope>NUCLEOTIDE SEQUENCE [LARGE SCALE GENOMIC DNA]</scope>
    <source>
        <strain evidence="4">SB210</strain>
    </source>
</reference>
<dbReference type="InterPro" id="IPR001005">
    <property type="entry name" value="SANT/Myb"/>
</dbReference>
<dbReference type="PDB" id="7F4N">
    <property type="method" value="X-ray"/>
    <property type="resolution" value="3.12 A"/>
    <property type="chains" value="E/F=1-309"/>
</dbReference>
<dbReference type="PDB" id="8XYX">
    <property type="method" value="EM"/>
    <property type="resolution" value="2.80 A"/>
    <property type="chains" value="C=2-360"/>
</dbReference>
<accession>Q22VV9</accession>
<evidence type="ECO:0000313" key="4">
    <source>
        <dbReference type="Proteomes" id="UP000009168"/>
    </source>
</evidence>
<dbReference type="OrthoDB" id="608866at2759"/>
<dbReference type="PDB" id="7YI9">
    <property type="method" value="EM"/>
    <property type="resolution" value="2.60 A"/>
    <property type="chains" value="C=1-360"/>
</dbReference>
<evidence type="ECO:0000256" key="1">
    <source>
        <dbReference type="SAM" id="MobiDB-lite"/>
    </source>
</evidence>
<evidence type="ECO:0007829" key="7">
    <source>
        <dbReference type="PDB" id="7YI8"/>
    </source>
</evidence>
<dbReference type="GeneID" id="7841791"/>
<dbReference type="EMDB" id="EMD-38777"/>
<dbReference type="OMA" id="WKKIMES"/>
<dbReference type="EMDB" id="EMD-33854"/>
<keyword evidence="4" id="KW-1185">Reference proteome</keyword>
<dbReference type="RefSeq" id="XP_001009903.1">
    <property type="nucleotide sequence ID" value="XM_001009903.3"/>
</dbReference>
<evidence type="ECO:0000313" key="3">
    <source>
        <dbReference type="EMBL" id="EAR89657.1"/>
    </source>
</evidence>
<dbReference type="PDB" id="8XYL">
    <property type="method" value="EM"/>
    <property type="resolution" value="2.79 A"/>
    <property type="chains" value="C=2-360"/>
</dbReference>
<evidence type="ECO:0000259" key="2">
    <source>
        <dbReference type="Pfam" id="PF00249"/>
    </source>
</evidence>
<evidence type="ECO:0007829" key="10">
    <source>
        <dbReference type="PDB" id="8XYP"/>
    </source>
</evidence>
<protein>
    <recommendedName>
        <fullName evidence="2">Myb-like domain-containing protein</fullName>
    </recommendedName>
</protein>
<dbReference type="EMDB" id="EMD-38782"/>
<dbReference type="Gene3D" id="1.10.10.60">
    <property type="entry name" value="Homeodomain-like"/>
    <property type="match status" value="1"/>
</dbReference>
<evidence type="ECO:0007829" key="5">
    <source>
        <dbReference type="PDB" id="7F4L"/>
    </source>
</evidence>